<feature type="compositionally biased region" description="Low complexity" evidence="1">
    <location>
        <begin position="200"/>
        <end position="212"/>
    </location>
</feature>
<evidence type="ECO:0000313" key="4">
    <source>
        <dbReference type="Proteomes" id="UP000078595"/>
    </source>
</evidence>
<feature type="region of interest" description="Disordered" evidence="1">
    <location>
        <begin position="41"/>
        <end position="77"/>
    </location>
</feature>
<dbReference type="KEGG" id="kdj:28963890"/>
<dbReference type="RefSeq" id="XP_018266218.1">
    <property type="nucleotide sequence ID" value="XM_018403564.1"/>
</dbReference>
<name>A0A1A6AE73_9TREE</name>
<evidence type="ECO:0000256" key="1">
    <source>
        <dbReference type="SAM" id="MobiDB-lite"/>
    </source>
</evidence>
<dbReference type="EMBL" id="KI894027">
    <property type="protein sequence ID" value="OBR88376.1"/>
    <property type="molecule type" value="Genomic_DNA"/>
</dbReference>
<organism evidence="2">
    <name type="scientific">Kwoniella dejecticola CBS 10117</name>
    <dbReference type="NCBI Taxonomy" id="1296121"/>
    <lineage>
        <taxon>Eukaryota</taxon>
        <taxon>Fungi</taxon>
        <taxon>Dikarya</taxon>
        <taxon>Basidiomycota</taxon>
        <taxon>Agaricomycotina</taxon>
        <taxon>Tremellomycetes</taxon>
        <taxon>Tremellales</taxon>
        <taxon>Cryptococcaceae</taxon>
        <taxon>Kwoniella</taxon>
    </lineage>
</organism>
<evidence type="ECO:0000313" key="3">
    <source>
        <dbReference type="EMBL" id="WWC57656.1"/>
    </source>
</evidence>
<dbReference type="VEuPathDB" id="FungiDB:I303_00191"/>
<keyword evidence="4" id="KW-1185">Reference proteome</keyword>
<dbReference type="Proteomes" id="UP000078595">
    <property type="component" value="Chromosome 1"/>
</dbReference>
<dbReference type="GeneID" id="28963890"/>
<protein>
    <submittedName>
        <fullName evidence="2">Uncharacterized protein</fullName>
    </submittedName>
</protein>
<reference evidence="2" key="1">
    <citation type="submission" date="2013-07" db="EMBL/GenBank/DDBJ databases">
        <title>The Genome Sequence of Cryptococcus dejecticola CBS10117.</title>
        <authorList>
            <consortium name="The Broad Institute Genome Sequencing Platform"/>
            <person name="Cuomo C."/>
            <person name="Litvintseva A."/>
            <person name="Chen Y."/>
            <person name="Heitman J."/>
            <person name="Sun S."/>
            <person name="Springer D."/>
            <person name="Dromer F."/>
            <person name="Young S.K."/>
            <person name="Zeng Q."/>
            <person name="Gargeya S."/>
            <person name="Fitzgerald M."/>
            <person name="Abouelleil A."/>
            <person name="Alvarado L."/>
            <person name="Berlin A.M."/>
            <person name="Chapman S.B."/>
            <person name="Dewar J."/>
            <person name="Goldberg J."/>
            <person name="Griggs A."/>
            <person name="Gujja S."/>
            <person name="Hansen M."/>
            <person name="Howarth C."/>
            <person name="Imamovic A."/>
            <person name="Larimer J."/>
            <person name="McCowan C."/>
            <person name="Murphy C."/>
            <person name="Pearson M."/>
            <person name="Priest M."/>
            <person name="Roberts A."/>
            <person name="Saif S."/>
            <person name="Shea T."/>
            <person name="Sykes S."/>
            <person name="Wortman J."/>
            <person name="Nusbaum C."/>
            <person name="Birren B."/>
        </authorList>
    </citation>
    <scope>NUCLEOTIDE SEQUENCE [LARGE SCALE GENOMIC DNA]</scope>
    <source>
        <strain evidence="2">CBS 10117</strain>
    </source>
</reference>
<dbReference type="AlphaFoldDB" id="A0A1A6AE73"/>
<feature type="region of interest" description="Disordered" evidence="1">
    <location>
        <begin position="156"/>
        <end position="181"/>
    </location>
</feature>
<dbReference type="OrthoDB" id="10671343at2759"/>
<reference evidence="3" key="3">
    <citation type="submission" date="2024-02" db="EMBL/GenBank/DDBJ databases">
        <title>Comparative genomics of Cryptococcus and Kwoniella reveals pathogenesis evolution and contrasting modes of karyotype evolution via chromosome fusion or intercentromeric recombination.</title>
        <authorList>
            <person name="Coelho M.A."/>
            <person name="David-Palma M."/>
            <person name="Shea T."/>
            <person name="Bowers K."/>
            <person name="McGinley-Smith S."/>
            <person name="Mohammad A.W."/>
            <person name="Gnirke A."/>
            <person name="Yurkov A.M."/>
            <person name="Nowrousian M."/>
            <person name="Sun S."/>
            <person name="Cuomo C.A."/>
            <person name="Heitman J."/>
        </authorList>
    </citation>
    <scope>NUCLEOTIDE SEQUENCE</scope>
    <source>
        <strain evidence="3">CBS 10117</strain>
    </source>
</reference>
<reference evidence="3" key="2">
    <citation type="submission" date="2013-07" db="EMBL/GenBank/DDBJ databases">
        <authorList>
            <consortium name="The Broad Institute Genome Sequencing Platform"/>
            <person name="Cuomo C."/>
            <person name="Litvintseva A."/>
            <person name="Chen Y."/>
            <person name="Heitman J."/>
            <person name="Sun S."/>
            <person name="Springer D."/>
            <person name="Dromer F."/>
            <person name="Young S.K."/>
            <person name="Zeng Q."/>
            <person name="Gargeya S."/>
            <person name="Fitzgerald M."/>
            <person name="Abouelleil A."/>
            <person name="Alvarado L."/>
            <person name="Berlin A.M."/>
            <person name="Chapman S.B."/>
            <person name="Dewar J."/>
            <person name="Goldberg J."/>
            <person name="Griggs A."/>
            <person name="Gujja S."/>
            <person name="Hansen M."/>
            <person name="Howarth C."/>
            <person name="Imamovic A."/>
            <person name="Larimer J."/>
            <person name="McCowan C."/>
            <person name="Murphy C."/>
            <person name="Pearson M."/>
            <person name="Priest M."/>
            <person name="Roberts A."/>
            <person name="Saif S."/>
            <person name="Shea T."/>
            <person name="Sykes S."/>
            <person name="Wortman J."/>
            <person name="Nusbaum C."/>
            <person name="Birren B."/>
        </authorList>
    </citation>
    <scope>NUCLEOTIDE SEQUENCE</scope>
    <source>
        <strain evidence="3">CBS 10117</strain>
    </source>
</reference>
<proteinExistence type="predicted"/>
<sequence>MSPVLTPAEFAQLDSKIDLTPLKSDTVVADKGSMAPPDFITFPKQRSTPFSAEAQAAPSTLPAQSEPSIEATPAILPPSSLATGSQAFLPVVGPSRSALFNLPPAASRTDDWIYDNTPDKFKDGSTWQDRISFKGIKRHSEAAVEEDLMYYGKAKPASPTPPLVPIEGRTRKSAPTEEQEQVIRRVKGLPKRLKFRGPESTSSDPASSSDPTVPQEVPVLLNPESTIPPELLFQLVSETPLFDPAVFPCTDEDLPDIFVKNLGAVPFADYAPWKGGDDRWHLEYTSWQNSFDYSVLGDLADLLAPPPGTFFPADTVSP</sequence>
<gene>
    <name evidence="2" type="ORF">I303_00191</name>
    <name evidence="3" type="ORF">I303_100189</name>
</gene>
<feature type="compositionally biased region" description="Polar residues" evidence="1">
    <location>
        <begin position="57"/>
        <end position="67"/>
    </location>
</feature>
<evidence type="ECO:0000313" key="2">
    <source>
        <dbReference type="EMBL" id="OBR88376.1"/>
    </source>
</evidence>
<dbReference type="EMBL" id="CP144530">
    <property type="protein sequence ID" value="WWC57656.1"/>
    <property type="molecule type" value="Genomic_DNA"/>
</dbReference>
<accession>A0A1A6AE73</accession>
<feature type="region of interest" description="Disordered" evidence="1">
    <location>
        <begin position="194"/>
        <end position="216"/>
    </location>
</feature>